<reference evidence="1 2" key="1">
    <citation type="submission" date="2016-10" db="EMBL/GenBank/DDBJ databases">
        <authorList>
            <person name="de Groot N.N."/>
        </authorList>
    </citation>
    <scope>NUCLEOTIDE SEQUENCE [LARGE SCALE GENOMIC DNA]</scope>
    <source>
        <strain evidence="1 2">CGMCC 1.6848</strain>
    </source>
</reference>
<dbReference type="EMBL" id="FOPY01000014">
    <property type="protein sequence ID" value="SFI01644.1"/>
    <property type="molecule type" value="Genomic_DNA"/>
</dbReference>
<dbReference type="RefSeq" id="WP_143097611.1">
    <property type="nucleotide sequence ID" value="NZ_FOPY01000014.1"/>
</dbReference>
<evidence type="ECO:0000313" key="2">
    <source>
        <dbReference type="Proteomes" id="UP000199040"/>
    </source>
</evidence>
<dbReference type="AlphaFoldDB" id="A0A1I3ERP0"/>
<accession>A0A1I3ERP0</accession>
<dbReference type="Proteomes" id="UP000199040">
    <property type="component" value="Unassembled WGS sequence"/>
</dbReference>
<organism evidence="1 2">
    <name type="scientific">Modicisalibacter xianhensis</name>
    <dbReference type="NCBI Taxonomy" id="442341"/>
    <lineage>
        <taxon>Bacteria</taxon>
        <taxon>Pseudomonadati</taxon>
        <taxon>Pseudomonadota</taxon>
        <taxon>Gammaproteobacteria</taxon>
        <taxon>Oceanospirillales</taxon>
        <taxon>Halomonadaceae</taxon>
        <taxon>Modicisalibacter</taxon>
    </lineage>
</organism>
<keyword evidence="2" id="KW-1185">Reference proteome</keyword>
<proteinExistence type="predicted"/>
<sequence>MTIPATVQDTTDRGSSREDLRVLQVRHRDTPNSPSPDATLLVQRKELIVGQTTRLTLKVKRIDSQRPHGSNQFSWSACYSPAGFGNNERVKLTDEECRSGGFVHMPLRGLLGYRIGTYLMTEIVSWAKQWPTAEVMTIQLSWEDEKPGAWDGMNKPRRDRFYEQYGISFTLSETESAITARSESMLAGDLTTEVADRAWRLNIQEVNASEWLLDQQHLLEERDRQLTKITRKAASAESRLDRIVAHPYRYALSRLLTNPLAWGFLGVVVVGASLAKEVIS</sequence>
<name>A0A1I3ERP0_9GAMM</name>
<evidence type="ECO:0000313" key="1">
    <source>
        <dbReference type="EMBL" id="SFI01644.1"/>
    </source>
</evidence>
<gene>
    <name evidence="1" type="ORF">SAMN04487959_114137</name>
</gene>
<protein>
    <submittedName>
        <fullName evidence="1">Uncharacterized protein</fullName>
    </submittedName>
</protein>
<dbReference type="STRING" id="442341.SAMN04487959_114137"/>